<comment type="caution">
    <text evidence="2">The sequence shown here is derived from an EMBL/GenBank/DDBJ whole genome shotgun (WGS) entry which is preliminary data.</text>
</comment>
<accession>A0A3A3G3M2</accession>
<dbReference type="OrthoDB" id="6751304at2"/>
<feature type="signal peptide" evidence="1">
    <location>
        <begin position="1"/>
        <end position="21"/>
    </location>
</feature>
<evidence type="ECO:0000313" key="3">
    <source>
        <dbReference type="Proteomes" id="UP000266327"/>
    </source>
</evidence>
<name>A0A3A3G3M2_9BURK</name>
<protein>
    <submittedName>
        <fullName evidence="2">DUF1329 domain-containing protein</fullName>
    </submittedName>
</protein>
<evidence type="ECO:0000256" key="1">
    <source>
        <dbReference type="SAM" id="SignalP"/>
    </source>
</evidence>
<feature type="chain" id="PRO_5017389886" evidence="1">
    <location>
        <begin position="22"/>
        <end position="449"/>
    </location>
</feature>
<dbReference type="Pfam" id="PF07044">
    <property type="entry name" value="DUF1329"/>
    <property type="match status" value="1"/>
</dbReference>
<keyword evidence="1" id="KW-0732">Signal</keyword>
<organism evidence="2 3">
    <name type="scientific">Noviherbaspirillum sedimenti</name>
    <dbReference type="NCBI Taxonomy" id="2320865"/>
    <lineage>
        <taxon>Bacteria</taxon>
        <taxon>Pseudomonadati</taxon>
        <taxon>Pseudomonadota</taxon>
        <taxon>Betaproteobacteria</taxon>
        <taxon>Burkholderiales</taxon>
        <taxon>Oxalobacteraceae</taxon>
        <taxon>Noviherbaspirillum</taxon>
    </lineage>
</organism>
<dbReference type="RefSeq" id="WP_119786587.1">
    <property type="nucleotide sequence ID" value="NZ_QYUQ01000002.1"/>
</dbReference>
<dbReference type="Gene3D" id="2.50.20.10">
    <property type="entry name" value="Lipoprotein localisation LolA/LolB/LppX"/>
    <property type="match status" value="1"/>
</dbReference>
<dbReference type="InterPro" id="IPR010752">
    <property type="entry name" value="DUF1329"/>
</dbReference>
<dbReference type="AlphaFoldDB" id="A0A3A3G3M2"/>
<dbReference type="Proteomes" id="UP000266327">
    <property type="component" value="Unassembled WGS sequence"/>
</dbReference>
<gene>
    <name evidence="2" type="ORF">D3878_17125</name>
</gene>
<dbReference type="EMBL" id="QYUQ01000002">
    <property type="protein sequence ID" value="RJG03088.1"/>
    <property type="molecule type" value="Genomic_DNA"/>
</dbReference>
<reference evidence="3" key="1">
    <citation type="submission" date="2018-09" db="EMBL/GenBank/DDBJ databases">
        <authorList>
            <person name="Zhu H."/>
        </authorList>
    </citation>
    <scope>NUCLEOTIDE SEQUENCE [LARGE SCALE GENOMIC DNA]</scope>
    <source>
        <strain evidence="3">K1S02-23</strain>
    </source>
</reference>
<dbReference type="CDD" id="cd16329">
    <property type="entry name" value="LolA_like"/>
    <property type="match status" value="1"/>
</dbReference>
<keyword evidence="3" id="KW-1185">Reference proteome</keyword>
<evidence type="ECO:0000313" key="2">
    <source>
        <dbReference type="EMBL" id="RJG03088.1"/>
    </source>
</evidence>
<sequence>MLKKHHALLCGLLAASSASFAVGTSEEAQKLGTELTCWGAPKGASGNIPAWTGSPKAPAGFVPGSGIYPNPFASDKPLFSITAANLAQYADKLGAVQKELLKRYPDYRIDVYPTRRTYDEPKELCDAARKNVLNAKTTPDGLELSGAFGALPFPFPKTGYEVMWNHLMPWRGSAVRSTTDSLYVDRAGRQVHTAKYLMQLIFPYYMPGKDAAWFEKEAESYYYMALGRIVAPASINGEGFVSKYSTKPMTAGDKRWGYQPGQRRVRITPDANYDFPVASAANSMVTDDLQVFYGPMDRFAFKLIGKKEMYIPYNNYDLMIVDKDKLLGKNFLNPDFTRFELRRVWVVEATLKEGYRHIYSKRVFYFEEDNPAVGFSDQYDMSGKLFRSVTAPVIQVYDQNFPFSTAYFSYDLSGGVYHISRLGTDGKILSDKPNPDAFTPQNLQSVLSR</sequence>
<proteinExistence type="predicted"/>